<dbReference type="InterPro" id="IPR046532">
    <property type="entry name" value="DUF6597"/>
</dbReference>
<protein>
    <submittedName>
        <fullName evidence="3">AraC-type DNA-binding protein</fullName>
    </submittedName>
</protein>
<dbReference type="Proteomes" id="UP000199331">
    <property type="component" value="Unassembled WGS sequence"/>
</dbReference>
<accession>A0A1I5KT05</accession>
<organism evidence="3 4">
    <name type="scientific">Qipengyuania nanhaisediminis</name>
    <dbReference type="NCBI Taxonomy" id="604088"/>
    <lineage>
        <taxon>Bacteria</taxon>
        <taxon>Pseudomonadati</taxon>
        <taxon>Pseudomonadota</taxon>
        <taxon>Alphaproteobacteria</taxon>
        <taxon>Sphingomonadales</taxon>
        <taxon>Erythrobacteraceae</taxon>
        <taxon>Qipengyuania</taxon>
    </lineage>
</organism>
<dbReference type="InterPro" id="IPR018060">
    <property type="entry name" value="HTH_AraC"/>
</dbReference>
<sequence>MENPNGADGLPYSFEFIEAPADLKPYCNSLYIFRAQAPGFEDCLPAYSGQLAVVPQGSADVFFEKGKPSRTGNVVMQGALLKAREFHIHGPMLMLGFSLNFRGWAALTGLPVNEYHDCFVPIEKAFAPDLQDRLKALPLAVREGRMDEKAGLEELADIVRCGISELSERHVQVIDTTLQWLSSSFKPDIEELQDKLPYSERQMQRLVTRFFGQPPVRLIRRYRAVRAATILSLPQLDPELEAEIRDAFYDQAHMIKEIREFTGRTPRRLEVNKETPVRDMLGPDGYSSVDLFGGSQDRQLGRTPN</sequence>
<keyword evidence="3" id="KW-0238">DNA-binding</keyword>
<keyword evidence="4" id="KW-1185">Reference proteome</keyword>
<dbReference type="OrthoDB" id="323290at2"/>
<evidence type="ECO:0000259" key="2">
    <source>
        <dbReference type="PROSITE" id="PS01124"/>
    </source>
</evidence>
<dbReference type="SMART" id="SM00342">
    <property type="entry name" value="HTH_ARAC"/>
    <property type="match status" value="1"/>
</dbReference>
<dbReference type="Gene3D" id="1.10.10.60">
    <property type="entry name" value="Homeodomain-like"/>
    <property type="match status" value="1"/>
</dbReference>
<name>A0A1I5KT05_9SPHN</name>
<proteinExistence type="predicted"/>
<dbReference type="Pfam" id="PF20240">
    <property type="entry name" value="DUF6597"/>
    <property type="match status" value="1"/>
</dbReference>
<dbReference type="GO" id="GO:0043565">
    <property type="term" value="F:sequence-specific DNA binding"/>
    <property type="evidence" value="ECO:0007669"/>
    <property type="project" value="InterPro"/>
</dbReference>
<dbReference type="EMBL" id="FOWZ01000001">
    <property type="protein sequence ID" value="SFO88155.1"/>
    <property type="molecule type" value="Genomic_DNA"/>
</dbReference>
<evidence type="ECO:0000313" key="4">
    <source>
        <dbReference type="Proteomes" id="UP000199331"/>
    </source>
</evidence>
<evidence type="ECO:0000256" key="1">
    <source>
        <dbReference type="SAM" id="MobiDB-lite"/>
    </source>
</evidence>
<dbReference type="GO" id="GO:0003700">
    <property type="term" value="F:DNA-binding transcription factor activity"/>
    <property type="evidence" value="ECO:0007669"/>
    <property type="project" value="InterPro"/>
</dbReference>
<dbReference type="AlphaFoldDB" id="A0A1I5KT05"/>
<feature type="region of interest" description="Disordered" evidence="1">
    <location>
        <begin position="277"/>
        <end position="305"/>
    </location>
</feature>
<feature type="domain" description="HTH araC/xylS-type" evidence="2">
    <location>
        <begin position="168"/>
        <end position="272"/>
    </location>
</feature>
<reference evidence="4" key="1">
    <citation type="submission" date="2016-10" db="EMBL/GenBank/DDBJ databases">
        <authorList>
            <person name="Varghese N."/>
            <person name="Submissions S."/>
        </authorList>
    </citation>
    <scope>NUCLEOTIDE SEQUENCE [LARGE SCALE GENOMIC DNA]</scope>
    <source>
        <strain evidence="4">CGMCC 1.7715</strain>
    </source>
</reference>
<dbReference type="PROSITE" id="PS01124">
    <property type="entry name" value="HTH_ARAC_FAMILY_2"/>
    <property type="match status" value="1"/>
</dbReference>
<dbReference type="STRING" id="604088.SAMN04488060_0507"/>
<feature type="compositionally biased region" description="Polar residues" evidence="1">
    <location>
        <begin position="296"/>
        <end position="305"/>
    </location>
</feature>
<gene>
    <name evidence="3" type="ORF">SAMN04488060_0507</name>
</gene>
<dbReference type="RefSeq" id="WP_090477001.1">
    <property type="nucleotide sequence ID" value="NZ_FOWZ01000001.1"/>
</dbReference>
<evidence type="ECO:0000313" key="3">
    <source>
        <dbReference type="EMBL" id="SFO88155.1"/>
    </source>
</evidence>